<keyword evidence="1" id="KW-0479">Metal-binding</keyword>
<dbReference type="InterPro" id="IPR007527">
    <property type="entry name" value="Znf_SWIM"/>
</dbReference>
<proteinExistence type="predicted"/>
<keyword evidence="4" id="KW-1185">Reference proteome</keyword>
<comment type="caution">
    <text evidence="3">The sequence shown here is derived from an EMBL/GenBank/DDBJ whole genome shotgun (WGS) entry which is preliminary data.</text>
</comment>
<keyword evidence="1" id="KW-0863">Zinc-finger</keyword>
<evidence type="ECO:0000313" key="3">
    <source>
        <dbReference type="EMBL" id="GHO51515.1"/>
    </source>
</evidence>
<gene>
    <name evidence="3" type="ORF">KSX_96780</name>
</gene>
<dbReference type="Proteomes" id="UP000612362">
    <property type="component" value="Unassembled WGS sequence"/>
</dbReference>
<organism evidence="3 4">
    <name type="scientific">Ktedonospora formicarum</name>
    <dbReference type="NCBI Taxonomy" id="2778364"/>
    <lineage>
        <taxon>Bacteria</taxon>
        <taxon>Bacillati</taxon>
        <taxon>Chloroflexota</taxon>
        <taxon>Ktedonobacteria</taxon>
        <taxon>Ktedonobacterales</taxon>
        <taxon>Ktedonobacteraceae</taxon>
        <taxon>Ktedonospora</taxon>
    </lineage>
</organism>
<sequence>MAVMTASRIDTSKVTDEQIGRAYKCFESNGTPFYMVESSRDLFDGEGKRVEYKVTWSKQFGFQCTCEAGKYGFKNCQKGVCQHVIISVAAAREERAAMKELNAKPVQREDVRKAAIKARAKALVAEPLNLSDEDKVRFGLN</sequence>
<dbReference type="GO" id="GO:0008270">
    <property type="term" value="F:zinc ion binding"/>
    <property type="evidence" value="ECO:0007669"/>
    <property type="project" value="UniProtKB-KW"/>
</dbReference>
<evidence type="ECO:0000259" key="2">
    <source>
        <dbReference type="PROSITE" id="PS50966"/>
    </source>
</evidence>
<keyword evidence="1" id="KW-0862">Zinc</keyword>
<evidence type="ECO:0000256" key="1">
    <source>
        <dbReference type="PROSITE-ProRule" id="PRU00325"/>
    </source>
</evidence>
<dbReference type="RefSeq" id="WP_220200415.1">
    <property type="nucleotide sequence ID" value="NZ_BNJF01000014.1"/>
</dbReference>
<accession>A0A8J3N071</accession>
<dbReference type="PROSITE" id="PS50966">
    <property type="entry name" value="ZF_SWIM"/>
    <property type="match status" value="1"/>
</dbReference>
<evidence type="ECO:0000313" key="4">
    <source>
        <dbReference type="Proteomes" id="UP000612362"/>
    </source>
</evidence>
<feature type="domain" description="SWIM-type" evidence="2">
    <location>
        <begin position="52"/>
        <end position="92"/>
    </location>
</feature>
<name>A0A8J3N071_9CHLR</name>
<reference evidence="3" key="1">
    <citation type="submission" date="2020-10" db="EMBL/GenBank/DDBJ databases">
        <title>Taxonomic study of unclassified bacteria belonging to the class Ktedonobacteria.</title>
        <authorList>
            <person name="Yabe S."/>
            <person name="Wang C.M."/>
            <person name="Zheng Y."/>
            <person name="Sakai Y."/>
            <person name="Cavaletti L."/>
            <person name="Monciardini P."/>
            <person name="Donadio S."/>
        </authorList>
    </citation>
    <scope>NUCLEOTIDE SEQUENCE</scope>
    <source>
        <strain evidence="3">SOSP1-1</strain>
    </source>
</reference>
<protein>
    <recommendedName>
        <fullName evidence="2">SWIM-type domain-containing protein</fullName>
    </recommendedName>
</protein>
<dbReference type="EMBL" id="BNJF01000014">
    <property type="protein sequence ID" value="GHO51515.1"/>
    <property type="molecule type" value="Genomic_DNA"/>
</dbReference>
<dbReference type="AlphaFoldDB" id="A0A8J3N071"/>